<dbReference type="KEGG" id="tgy:X802_08745"/>
<dbReference type="AlphaFoldDB" id="A0A0X1KLR8"/>
<keyword evidence="3" id="KW-1185">Reference proteome</keyword>
<keyword evidence="1" id="KW-0472">Membrane</keyword>
<feature type="transmembrane region" description="Helical" evidence="1">
    <location>
        <begin position="50"/>
        <end position="68"/>
    </location>
</feature>
<evidence type="ECO:0000313" key="2">
    <source>
        <dbReference type="EMBL" id="AJC72213.1"/>
    </source>
</evidence>
<dbReference type="OrthoDB" id="86161at2157"/>
<evidence type="ECO:0000313" key="3">
    <source>
        <dbReference type="Proteomes" id="UP000062043"/>
    </source>
</evidence>
<organism evidence="2 3">
    <name type="scientific">Thermococcus guaymasensis DSM 11113</name>
    <dbReference type="NCBI Taxonomy" id="1432656"/>
    <lineage>
        <taxon>Archaea</taxon>
        <taxon>Methanobacteriati</taxon>
        <taxon>Methanobacteriota</taxon>
        <taxon>Thermococci</taxon>
        <taxon>Thermococcales</taxon>
        <taxon>Thermococcaceae</taxon>
        <taxon>Thermococcus</taxon>
    </lineage>
</organism>
<dbReference type="STRING" id="1432656.X802_08745"/>
<feature type="transmembrane region" description="Helical" evidence="1">
    <location>
        <begin position="80"/>
        <end position="97"/>
    </location>
</feature>
<name>A0A0X1KLR8_9EURY</name>
<gene>
    <name evidence="2" type="ORF">X802_08745</name>
</gene>
<evidence type="ECO:0000256" key="1">
    <source>
        <dbReference type="SAM" id="Phobius"/>
    </source>
</evidence>
<dbReference type="EMBL" id="CP007140">
    <property type="protein sequence ID" value="AJC72213.1"/>
    <property type="molecule type" value="Genomic_DNA"/>
</dbReference>
<dbReference type="PATRIC" id="fig|1432656.3.peg.1703"/>
<proteinExistence type="predicted"/>
<accession>A0A0X1KLR8</accession>
<dbReference type="Proteomes" id="UP000062043">
    <property type="component" value="Chromosome"/>
</dbReference>
<keyword evidence="1" id="KW-0812">Transmembrane</keyword>
<sequence>MRVNEMNYTKLGGLLVYLSGIGLGIARPPVERLACMEVPSGEVCTGINTPLLVIELFLVMLGAILMAFSTDFRNTRQLNGWLGVVTGLGIAFVGGYAGLGALTIFGAALATLGLILYKWGERE</sequence>
<protein>
    <submittedName>
        <fullName evidence="2">Uncharacterized protein</fullName>
    </submittedName>
</protein>
<keyword evidence="1" id="KW-1133">Transmembrane helix</keyword>
<reference evidence="2 3" key="1">
    <citation type="submission" date="2014-01" db="EMBL/GenBank/DDBJ databases">
        <title>Genome sequencing of Thermococcus guaymasensis.</title>
        <authorList>
            <person name="Zhang X."/>
            <person name="Alvare G."/>
            <person name="Fristensky B."/>
            <person name="Chen L."/>
            <person name="Suen T."/>
            <person name="Chen Q."/>
            <person name="Ma K."/>
        </authorList>
    </citation>
    <scope>NUCLEOTIDE SEQUENCE [LARGE SCALE GENOMIC DNA]</scope>
    <source>
        <strain evidence="2 3">DSM 11113</strain>
    </source>
</reference>